<dbReference type="InterPro" id="IPR010987">
    <property type="entry name" value="Glutathione-S-Trfase_C-like"/>
</dbReference>
<dbReference type="SUPFAM" id="SSF52833">
    <property type="entry name" value="Thioredoxin-like"/>
    <property type="match status" value="1"/>
</dbReference>
<accession>A0A1G6EHU5</accession>
<feature type="domain" description="GST N-terminal" evidence="2">
    <location>
        <begin position="1"/>
        <end position="64"/>
    </location>
</feature>
<evidence type="ECO:0000313" key="5">
    <source>
        <dbReference type="Proteomes" id="UP000199071"/>
    </source>
</evidence>
<dbReference type="GO" id="GO:0004364">
    <property type="term" value="F:glutathione transferase activity"/>
    <property type="evidence" value="ECO:0007669"/>
    <property type="project" value="TreeGrafter"/>
</dbReference>
<evidence type="ECO:0000259" key="2">
    <source>
        <dbReference type="PROSITE" id="PS50404"/>
    </source>
</evidence>
<dbReference type="PANTHER" id="PTHR43969:SF9">
    <property type="entry name" value="GLUTATHIONE S TRANSFERASE D10, ISOFORM A-RELATED"/>
    <property type="match status" value="1"/>
</dbReference>
<proteinExistence type="predicted"/>
<dbReference type="STRING" id="665467.SAMN02982931_04555"/>
<dbReference type="InterPro" id="IPR004045">
    <property type="entry name" value="Glutathione_S-Trfase_N"/>
</dbReference>
<reference evidence="4 5" key="1">
    <citation type="submission" date="2016-10" db="EMBL/GenBank/DDBJ databases">
        <authorList>
            <person name="de Groot N.N."/>
        </authorList>
    </citation>
    <scope>NUCLEOTIDE SEQUENCE [LARGE SCALE GENOMIC DNA]</scope>
    <source>
        <strain evidence="4 5">ATCC 35022</strain>
    </source>
</reference>
<dbReference type="Proteomes" id="UP000199071">
    <property type="component" value="Unassembled WGS sequence"/>
</dbReference>
<evidence type="ECO:0000259" key="3">
    <source>
        <dbReference type="PROSITE" id="PS50405"/>
    </source>
</evidence>
<gene>
    <name evidence="4" type="ORF">SAMN02982931_04555</name>
</gene>
<dbReference type="SUPFAM" id="SSF47616">
    <property type="entry name" value="GST C-terminal domain-like"/>
    <property type="match status" value="1"/>
</dbReference>
<dbReference type="Gene3D" id="1.20.1050.10">
    <property type="match status" value="1"/>
</dbReference>
<dbReference type="EMBL" id="FMXQ01000012">
    <property type="protein sequence ID" value="SDB57063.1"/>
    <property type="molecule type" value="Genomic_DNA"/>
</dbReference>
<dbReference type="CDD" id="cd00299">
    <property type="entry name" value="GST_C_family"/>
    <property type="match status" value="1"/>
</dbReference>
<dbReference type="Pfam" id="PF13409">
    <property type="entry name" value="GST_N_2"/>
    <property type="match status" value="1"/>
</dbReference>
<dbReference type="InterPro" id="IPR036282">
    <property type="entry name" value="Glutathione-S-Trfase_C_sf"/>
</dbReference>
<dbReference type="GO" id="GO:0006749">
    <property type="term" value="P:glutathione metabolic process"/>
    <property type="evidence" value="ECO:0007669"/>
    <property type="project" value="TreeGrafter"/>
</dbReference>
<protein>
    <submittedName>
        <fullName evidence="4">Glutathione S-transferase</fullName>
    </submittedName>
</protein>
<comment type="subunit">
    <text evidence="1">Homodimer.</text>
</comment>
<name>A0A1G6EHU5_9HYPH</name>
<dbReference type="PANTHER" id="PTHR43969">
    <property type="entry name" value="GLUTATHIONE S TRANSFERASE D10, ISOFORM A-RELATED"/>
    <property type="match status" value="1"/>
</dbReference>
<keyword evidence="5" id="KW-1185">Reference proteome</keyword>
<evidence type="ECO:0000313" key="4">
    <source>
        <dbReference type="EMBL" id="SDB57063.1"/>
    </source>
</evidence>
<evidence type="ECO:0000256" key="1">
    <source>
        <dbReference type="ARBA" id="ARBA00011738"/>
    </source>
</evidence>
<dbReference type="AlphaFoldDB" id="A0A1G6EHU5"/>
<feature type="domain" description="GST C-terminal" evidence="3">
    <location>
        <begin position="73"/>
        <end position="210"/>
    </location>
</feature>
<keyword evidence="4" id="KW-0808">Transferase</keyword>
<dbReference type="Gene3D" id="3.40.30.10">
    <property type="entry name" value="Glutaredoxin"/>
    <property type="match status" value="1"/>
</dbReference>
<dbReference type="PROSITE" id="PS50404">
    <property type="entry name" value="GST_NTER"/>
    <property type="match status" value="1"/>
</dbReference>
<dbReference type="PROSITE" id="PS50405">
    <property type="entry name" value="GST_CTER"/>
    <property type="match status" value="1"/>
</dbReference>
<dbReference type="InterPro" id="IPR036249">
    <property type="entry name" value="Thioredoxin-like_sf"/>
</dbReference>
<organism evidence="4 5">
    <name type="scientific">Bauldia litoralis</name>
    <dbReference type="NCBI Taxonomy" id="665467"/>
    <lineage>
        <taxon>Bacteria</taxon>
        <taxon>Pseudomonadati</taxon>
        <taxon>Pseudomonadota</taxon>
        <taxon>Alphaproteobacteria</taxon>
        <taxon>Hyphomicrobiales</taxon>
        <taxon>Kaistiaceae</taxon>
        <taxon>Bauldia</taxon>
    </lineage>
</organism>
<sequence length="215" mass="23685">MRLILAEYGEAVELVEMPPWVRSEDLLALNPAGTVPVFVDETDGPIAGATVIAEYLAETRGSRVGESTLMPITPADRAEVRRLVSWFLDKLDDEVVGYLITEKVLKRLAPASNGGGSPDAAAIRAARSNIRYHLRYIGYLVTRRNCLAGRELTFADLAAAAELSCADYLGEVPWEEDATAKEWYARVKSRPSFREILADKVRGSLPATHYADLDF</sequence>